<evidence type="ECO:0000256" key="1">
    <source>
        <dbReference type="ARBA" id="ARBA00023015"/>
    </source>
</evidence>
<dbReference type="InterPro" id="IPR032687">
    <property type="entry name" value="AraC-type_N"/>
</dbReference>
<dbReference type="AlphaFoldDB" id="A0A1I7E9W3"/>
<protein>
    <submittedName>
        <fullName evidence="5">Transcriptional regulator, AraC family</fullName>
    </submittedName>
</protein>
<feature type="domain" description="HTH araC/xylS-type" evidence="4">
    <location>
        <begin position="260"/>
        <end position="342"/>
    </location>
</feature>
<keyword evidence="1" id="KW-0805">Transcription regulation</keyword>
<reference evidence="5 6" key="1">
    <citation type="submission" date="2016-10" db="EMBL/GenBank/DDBJ databases">
        <authorList>
            <person name="de Groot N.N."/>
        </authorList>
    </citation>
    <scope>NUCLEOTIDE SEQUENCE [LARGE SCALE GENOMIC DNA]</scope>
    <source>
        <strain evidence="5 6">LMG 27731</strain>
    </source>
</reference>
<dbReference type="SUPFAM" id="SSF46689">
    <property type="entry name" value="Homeodomain-like"/>
    <property type="match status" value="1"/>
</dbReference>
<evidence type="ECO:0000256" key="2">
    <source>
        <dbReference type="ARBA" id="ARBA00023125"/>
    </source>
</evidence>
<sequence length="371" mass="40208">MKRLDMDASAGFSCLNPTEISVIIDSASSLGVRSMVTLEGTGLTSAVLHQGKCLTTLTQHATVVANATRFTGDRLMPLRTGSRVHLTAFGIIGYALWSSSTLREALAVTAQYKLLLNMKCGPTLSIEGSEAILYFSEPVGLSTEESGLCVEFEVAKVLTFLRDLQIAGFRTSSICLPSTSAEFQSRASALLSCESVRQGSVAQIRFDAAWLDSLLSQANPRTHRACLEACDQLMEARGTDVDLAASVRAMLMNAAGIIPTLPEVASSLCMSARTLRRRLDLMDTSYSQLLDDVRKKLALHYVSSTSHTTEIIAEKLGYSDAANFSHAFKRWTGQAPRQYRAKECGGDMPCEMTVSSQQLQKHSGFHEAMAA</sequence>
<name>A0A1I7E9W3_9BURK</name>
<dbReference type="Gene3D" id="1.10.10.60">
    <property type="entry name" value="Homeodomain-like"/>
    <property type="match status" value="1"/>
</dbReference>
<dbReference type="InterPro" id="IPR018060">
    <property type="entry name" value="HTH_AraC"/>
</dbReference>
<dbReference type="RefSeq" id="WP_167378436.1">
    <property type="nucleotide sequence ID" value="NZ_FPBH01000015.1"/>
</dbReference>
<dbReference type="SMART" id="SM00342">
    <property type="entry name" value="HTH_ARAC"/>
    <property type="match status" value="1"/>
</dbReference>
<keyword evidence="3" id="KW-0804">Transcription</keyword>
<dbReference type="PANTHER" id="PTHR47894:SF1">
    <property type="entry name" value="HTH-TYPE TRANSCRIPTIONAL REGULATOR VQSM"/>
    <property type="match status" value="1"/>
</dbReference>
<dbReference type="Pfam" id="PF12625">
    <property type="entry name" value="Arabinose_bd"/>
    <property type="match status" value="1"/>
</dbReference>
<dbReference type="GO" id="GO:0003700">
    <property type="term" value="F:DNA-binding transcription factor activity"/>
    <property type="evidence" value="ECO:0007669"/>
    <property type="project" value="InterPro"/>
</dbReference>
<dbReference type="PROSITE" id="PS01124">
    <property type="entry name" value="HTH_ARAC_FAMILY_2"/>
    <property type="match status" value="1"/>
</dbReference>
<gene>
    <name evidence="5" type="ORF">SAMN05192563_101589</name>
</gene>
<dbReference type="EMBL" id="FPBH01000015">
    <property type="protein sequence ID" value="SFU20730.1"/>
    <property type="molecule type" value="Genomic_DNA"/>
</dbReference>
<evidence type="ECO:0000256" key="3">
    <source>
        <dbReference type="ARBA" id="ARBA00023163"/>
    </source>
</evidence>
<keyword evidence="2" id="KW-0238">DNA-binding</keyword>
<dbReference type="Proteomes" id="UP000198844">
    <property type="component" value="Unassembled WGS sequence"/>
</dbReference>
<proteinExistence type="predicted"/>
<evidence type="ECO:0000313" key="5">
    <source>
        <dbReference type="EMBL" id="SFU20730.1"/>
    </source>
</evidence>
<organism evidence="5 6">
    <name type="scientific">Paraburkholderia aspalathi</name>
    <dbReference type="NCBI Taxonomy" id="1324617"/>
    <lineage>
        <taxon>Bacteria</taxon>
        <taxon>Pseudomonadati</taxon>
        <taxon>Pseudomonadota</taxon>
        <taxon>Betaproteobacteria</taxon>
        <taxon>Burkholderiales</taxon>
        <taxon>Burkholderiaceae</taxon>
        <taxon>Paraburkholderia</taxon>
    </lineage>
</organism>
<dbReference type="GO" id="GO:0000976">
    <property type="term" value="F:transcription cis-regulatory region binding"/>
    <property type="evidence" value="ECO:0007669"/>
    <property type="project" value="TreeGrafter"/>
</dbReference>
<dbReference type="InterPro" id="IPR009057">
    <property type="entry name" value="Homeodomain-like_sf"/>
</dbReference>
<dbReference type="PANTHER" id="PTHR47894">
    <property type="entry name" value="HTH-TYPE TRANSCRIPTIONAL REGULATOR GADX"/>
    <property type="match status" value="1"/>
</dbReference>
<accession>A0A1I7E9W3</accession>
<dbReference type="Pfam" id="PF12833">
    <property type="entry name" value="HTH_18"/>
    <property type="match status" value="1"/>
</dbReference>
<evidence type="ECO:0000313" key="6">
    <source>
        <dbReference type="Proteomes" id="UP000198844"/>
    </source>
</evidence>
<evidence type="ECO:0000259" key="4">
    <source>
        <dbReference type="PROSITE" id="PS01124"/>
    </source>
</evidence>
<dbReference type="GO" id="GO:0005829">
    <property type="term" value="C:cytosol"/>
    <property type="evidence" value="ECO:0007669"/>
    <property type="project" value="TreeGrafter"/>
</dbReference>